<protein>
    <submittedName>
        <fullName evidence="1">Uncharacterized protein</fullName>
    </submittedName>
</protein>
<evidence type="ECO:0000313" key="2">
    <source>
        <dbReference type="Proteomes" id="UP001500121"/>
    </source>
</evidence>
<keyword evidence="2" id="KW-1185">Reference proteome</keyword>
<comment type="caution">
    <text evidence="1">The sequence shown here is derived from an EMBL/GenBank/DDBJ whole genome shotgun (WGS) entry which is preliminary data.</text>
</comment>
<sequence>MRHHERAPIHFPVMAGAEDAARADQIAGIAEQVWGDTAITHHDVEPLLRQWLALRHLECTDEEFASLCTAARDEVAASGGSTPTAHPVIHRVFDRVQALEQLT</sequence>
<reference evidence="2" key="1">
    <citation type="journal article" date="2019" name="Int. J. Syst. Evol. Microbiol.">
        <title>The Global Catalogue of Microorganisms (GCM) 10K type strain sequencing project: providing services to taxonomists for standard genome sequencing and annotation.</title>
        <authorList>
            <consortium name="The Broad Institute Genomics Platform"/>
            <consortium name="The Broad Institute Genome Sequencing Center for Infectious Disease"/>
            <person name="Wu L."/>
            <person name="Ma J."/>
        </authorList>
    </citation>
    <scope>NUCLEOTIDE SEQUENCE [LARGE SCALE GENOMIC DNA]</scope>
    <source>
        <strain evidence="2">JCM 19015</strain>
    </source>
</reference>
<name>A0ABP8ZF61_9MICO</name>
<organism evidence="1 2">
    <name type="scientific">Amnibacterium soli</name>
    <dbReference type="NCBI Taxonomy" id="1282736"/>
    <lineage>
        <taxon>Bacteria</taxon>
        <taxon>Bacillati</taxon>
        <taxon>Actinomycetota</taxon>
        <taxon>Actinomycetes</taxon>
        <taxon>Micrococcales</taxon>
        <taxon>Microbacteriaceae</taxon>
        <taxon>Amnibacterium</taxon>
    </lineage>
</organism>
<dbReference type="Proteomes" id="UP001500121">
    <property type="component" value="Unassembled WGS sequence"/>
</dbReference>
<evidence type="ECO:0000313" key="1">
    <source>
        <dbReference type="EMBL" id="GAA4754835.1"/>
    </source>
</evidence>
<proteinExistence type="predicted"/>
<dbReference type="EMBL" id="BAABLP010000007">
    <property type="protein sequence ID" value="GAA4754835.1"/>
    <property type="molecule type" value="Genomic_DNA"/>
</dbReference>
<accession>A0ABP8ZF61</accession>
<dbReference type="RefSeq" id="WP_345482139.1">
    <property type="nucleotide sequence ID" value="NZ_BAABLP010000007.1"/>
</dbReference>
<gene>
    <name evidence="1" type="ORF">GCM10025783_29920</name>
</gene>